<proteinExistence type="predicted"/>
<sequence>MALTPTDKRSASDEAFLREVDDAVRAGDLENFWKRYGRWLAIALFVGLAAFGGWIYWQNQQTAAAEKQGEQFILAVEKLQGGNVAAAKTELGTIAKAEQPGYRAMAQILLANITAAEGNTKKAVADYAKVVGDESLPQPFRDLALIRQTTVEFDSLPPQQVIDRLKPLAKPGNAWFGSAGEMTAISYMKMGKDNLAGPIFAQIAKQEDLPQTLRSRAQQMAGALGVDTVQLEEKPKGASATADAGKDN</sequence>
<evidence type="ECO:0000256" key="2">
    <source>
        <dbReference type="ARBA" id="ARBA00004236"/>
    </source>
</evidence>
<feature type="transmembrane region" description="Helical" evidence="9">
    <location>
        <begin position="39"/>
        <end position="57"/>
    </location>
</feature>
<comment type="caution">
    <text evidence="11">The sequence shown here is derived from an EMBL/GenBank/DDBJ whole genome shotgun (WGS) entry which is preliminary data.</text>
</comment>
<evidence type="ECO:0000256" key="5">
    <source>
        <dbReference type="ARBA" id="ARBA00022989"/>
    </source>
</evidence>
<comment type="subcellular location">
    <subcellularLocation>
        <location evidence="2">Cell membrane</location>
    </subcellularLocation>
    <subcellularLocation>
        <location evidence="1">Membrane</location>
        <topology evidence="1">Single-pass membrane protein</topology>
    </subcellularLocation>
</comment>
<keyword evidence="5 9" id="KW-1133">Transmembrane helix</keyword>
<evidence type="ECO:0000313" key="12">
    <source>
        <dbReference type="Proteomes" id="UP001597215"/>
    </source>
</evidence>
<dbReference type="RefSeq" id="WP_381511603.1">
    <property type="nucleotide sequence ID" value="NZ_JBHUEL010000003.1"/>
</dbReference>
<dbReference type="PANTHER" id="PTHR38035:SF1">
    <property type="entry name" value="ANCILLARY SECYEG TRANSLOCON SUBUNIT"/>
    <property type="match status" value="1"/>
</dbReference>
<evidence type="ECO:0000256" key="7">
    <source>
        <dbReference type="ARBA" id="ARBA00023186"/>
    </source>
</evidence>
<feature type="region of interest" description="Disordered" evidence="8">
    <location>
        <begin position="224"/>
        <end position="248"/>
    </location>
</feature>
<feature type="domain" description="Ancillary SecYEG translocon subunit/Cell division coordinator CpoB TPR" evidence="10">
    <location>
        <begin position="31"/>
        <end position="166"/>
    </location>
</feature>
<keyword evidence="6 9" id="KW-0472">Membrane</keyword>
<evidence type="ECO:0000256" key="3">
    <source>
        <dbReference type="ARBA" id="ARBA00022475"/>
    </source>
</evidence>
<keyword evidence="3" id="KW-1003">Cell membrane</keyword>
<accession>A0ABW4MAA2</accession>
<protein>
    <submittedName>
        <fullName evidence="11">Tetratricopeptide repeat protein</fullName>
    </submittedName>
</protein>
<evidence type="ECO:0000256" key="6">
    <source>
        <dbReference type="ARBA" id="ARBA00023136"/>
    </source>
</evidence>
<keyword evidence="12" id="KW-1185">Reference proteome</keyword>
<organism evidence="11 12">
    <name type="scientific">Sphingorhabdus buctiana</name>
    <dbReference type="NCBI Taxonomy" id="1508805"/>
    <lineage>
        <taxon>Bacteria</taxon>
        <taxon>Pseudomonadati</taxon>
        <taxon>Pseudomonadota</taxon>
        <taxon>Alphaproteobacteria</taxon>
        <taxon>Sphingomonadales</taxon>
        <taxon>Sphingomonadaceae</taxon>
        <taxon>Sphingorhabdus</taxon>
    </lineage>
</organism>
<keyword evidence="7" id="KW-0143">Chaperone</keyword>
<dbReference type="Proteomes" id="UP001597215">
    <property type="component" value="Unassembled WGS sequence"/>
</dbReference>
<reference evidence="12" key="1">
    <citation type="journal article" date="2019" name="Int. J. Syst. Evol. Microbiol.">
        <title>The Global Catalogue of Microorganisms (GCM) 10K type strain sequencing project: providing services to taxonomists for standard genome sequencing and annotation.</title>
        <authorList>
            <consortium name="The Broad Institute Genomics Platform"/>
            <consortium name="The Broad Institute Genome Sequencing Center for Infectious Disease"/>
            <person name="Wu L."/>
            <person name="Ma J."/>
        </authorList>
    </citation>
    <scope>NUCLEOTIDE SEQUENCE [LARGE SCALE GENOMIC DNA]</scope>
    <source>
        <strain evidence="12">CGMCC 1.12449</strain>
    </source>
</reference>
<dbReference type="EMBL" id="JBHUEL010000003">
    <property type="protein sequence ID" value="MFD1766009.1"/>
    <property type="molecule type" value="Genomic_DNA"/>
</dbReference>
<keyword evidence="4 9" id="KW-0812">Transmembrane</keyword>
<evidence type="ECO:0000256" key="1">
    <source>
        <dbReference type="ARBA" id="ARBA00004167"/>
    </source>
</evidence>
<name>A0ABW4MAA2_9SPHN</name>
<evidence type="ECO:0000256" key="8">
    <source>
        <dbReference type="SAM" id="MobiDB-lite"/>
    </source>
</evidence>
<evidence type="ECO:0000256" key="9">
    <source>
        <dbReference type="SAM" id="Phobius"/>
    </source>
</evidence>
<evidence type="ECO:0000259" key="10">
    <source>
        <dbReference type="Pfam" id="PF09976"/>
    </source>
</evidence>
<dbReference type="InterPro" id="IPR026039">
    <property type="entry name" value="YfgM"/>
</dbReference>
<gene>
    <name evidence="11" type="ORF">ACFSAG_04030</name>
</gene>
<dbReference type="PANTHER" id="PTHR38035">
    <property type="entry name" value="UPF0070 PROTEIN YFGM"/>
    <property type="match status" value="1"/>
</dbReference>
<dbReference type="InterPro" id="IPR018704">
    <property type="entry name" value="SecYEG/CpoB_TPR"/>
</dbReference>
<dbReference type="Pfam" id="PF09976">
    <property type="entry name" value="TPR_21"/>
    <property type="match status" value="1"/>
</dbReference>
<evidence type="ECO:0000256" key="4">
    <source>
        <dbReference type="ARBA" id="ARBA00022692"/>
    </source>
</evidence>
<evidence type="ECO:0000313" key="11">
    <source>
        <dbReference type="EMBL" id="MFD1766009.1"/>
    </source>
</evidence>